<dbReference type="InterPro" id="IPR036770">
    <property type="entry name" value="Ankyrin_rpt-contain_sf"/>
</dbReference>
<accession>A0A2H3GE02</accession>
<dbReference type="OrthoDB" id="341259at2759"/>
<dbReference type="Pfam" id="PF00023">
    <property type="entry name" value="Ank"/>
    <property type="match status" value="1"/>
</dbReference>
<dbReference type="Gene3D" id="1.25.40.20">
    <property type="entry name" value="Ankyrin repeat-containing domain"/>
    <property type="match status" value="3"/>
</dbReference>
<dbReference type="SMART" id="SM00248">
    <property type="entry name" value="ANK"/>
    <property type="match status" value="9"/>
</dbReference>
<evidence type="ECO:0000256" key="1">
    <source>
        <dbReference type="ARBA" id="ARBA00022737"/>
    </source>
</evidence>
<feature type="repeat" description="ANK" evidence="3">
    <location>
        <begin position="315"/>
        <end position="337"/>
    </location>
</feature>
<reference evidence="4" key="2">
    <citation type="submission" date="2021-03" db="EMBL/GenBank/DDBJ databases">
        <authorList>
            <person name="Alouane T."/>
            <person name="Langin T."/>
            <person name="Bonhomme L."/>
        </authorList>
    </citation>
    <scope>NUCLEOTIDE SEQUENCE</scope>
    <source>
        <strain evidence="4">MDC_Fg202</strain>
    </source>
</reference>
<dbReference type="EMBL" id="CAAKMV010000130">
    <property type="protein sequence ID" value="VIO57814.1"/>
    <property type="molecule type" value="Genomic_DNA"/>
</dbReference>
<keyword evidence="2 3" id="KW-0040">ANK repeat</keyword>
<evidence type="ECO:0000313" key="6">
    <source>
        <dbReference type="Proteomes" id="UP000746612"/>
    </source>
</evidence>
<organism evidence="4 6">
    <name type="scientific">Gibberella zeae</name>
    <name type="common">Wheat head blight fungus</name>
    <name type="synonym">Fusarium graminearum</name>
    <dbReference type="NCBI Taxonomy" id="5518"/>
    <lineage>
        <taxon>Eukaryota</taxon>
        <taxon>Fungi</taxon>
        <taxon>Dikarya</taxon>
        <taxon>Ascomycota</taxon>
        <taxon>Pezizomycotina</taxon>
        <taxon>Sordariomycetes</taxon>
        <taxon>Hypocreomycetidae</taxon>
        <taxon>Hypocreales</taxon>
        <taxon>Nectriaceae</taxon>
        <taxon>Fusarium</taxon>
    </lineage>
</organism>
<reference evidence="5" key="1">
    <citation type="submission" date="2019-04" db="EMBL/GenBank/DDBJ databases">
        <authorList>
            <person name="Melise S."/>
            <person name="Noan J."/>
            <person name="Okalmin O."/>
        </authorList>
    </citation>
    <scope>NUCLEOTIDE SEQUENCE</scope>
    <source>
        <strain evidence="5">FN9</strain>
    </source>
</reference>
<dbReference type="PROSITE" id="PS50088">
    <property type="entry name" value="ANK_REPEAT"/>
    <property type="match status" value="3"/>
</dbReference>
<protein>
    <submittedName>
        <fullName evidence="4">Uncharacterized protein</fullName>
    </submittedName>
</protein>
<feature type="repeat" description="ANK" evidence="3">
    <location>
        <begin position="52"/>
        <end position="84"/>
    </location>
</feature>
<evidence type="ECO:0000256" key="3">
    <source>
        <dbReference type="PROSITE-ProRule" id="PRU00023"/>
    </source>
</evidence>
<evidence type="ECO:0000313" key="4">
    <source>
        <dbReference type="EMBL" id="CAG1990127.1"/>
    </source>
</evidence>
<sequence>MSLPTLSVSDILKDGDYNSYPLHFCIAVGNLGTLQFLLNKASLDTIDESDDKWGAPLHIAVYLGNEEAVDMLLKAGADPVRRPKFVFEGYNATPIGVAARLGNMALLLKLWQHVGFGISELGSCLVEAAVYGQPSTIGALLDLGRENWPTESKGRALNRAAENWKAGNIQVLLSRWVFDKGMLDSALAQVPPKVWLIKDQTESDLSAQSQSIKLLMTAGADPSIILHYSSQPLLAHTAIHRQLHGCLEALLNNGADPNASVNTQGQTASHYLAFKGRGPTKDCRNGVLSPPGEPSEATFRMFFRFQASILRQDVFGNTPLHFAASNSDLETLQLMLSSLPTESERKAALMLRNHQGESLLHFASSGAQIDVVEYLLSDEVGLPVDEATSRGWTPFLSALAPVSTNARSGKIKTAQLLLDHGADPAVVTHDGWTALHCLAMNYDAHETGELADFVDTLMSGGMPVDSRARFAFDDHDIPFKHDARQGIPYGCSELRYLEDPKLWGRVVRSGFTPLHVAARSEAISAARAFLKHGADPTTENSEGKSPARLAGDSKCYRFVYPEDTQDMMISLLLEAGGSY</sequence>
<dbReference type="PANTHER" id="PTHR24198">
    <property type="entry name" value="ANKYRIN REPEAT AND PROTEIN KINASE DOMAIN-CONTAINING PROTEIN"/>
    <property type="match status" value="1"/>
</dbReference>
<feature type="repeat" description="ANK" evidence="3">
    <location>
        <begin position="509"/>
        <end position="541"/>
    </location>
</feature>
<dbReference type="PROSITE" id="PS50297">
    <property type="entry name" value="ANK_REP_REGION"/>
    <property type="match status" value="3"/>
</dbReference>
<dbReference type="Pfam" id="PF13637">
    <property type="entry name" value="Ank_4"/>
    <property type="match status" value="1"/>
</dbReference>
<dbReference type="Pfam" id="PF12796">
    <property type="entry name" value="Ank_2"/>
    <property type="match status" value="2"/>
</dbReference>
<gene>
    <name evidence="5" type="ORF">FUG_LOCUS257930</name>
    <name evidence="4" type="ORF">MDCFG202_LOCUS328581</name>
</gene>
<evidence type="ECO:0000256" key="2">
    <source>
        <dbReference type="ARBA" id="ARBA00023043"/>
    </source>
</evidence>
<dbReference type="InterPro" id="IPR002110">
    <property type="entry name" value="Ankyrin_rpt"/>
</dbReference>
<dbReference type="AlphaFoldDB" id="A0A2H3GE02"/>
<keyword evidence="1" id="KW-0677">Repeat</keyword>
<dbReference type="PANTHER" id="PTHR24198:SF165">
    <property type="entry name" value="ANKYRIN REPEAT-CONTAINING PROTEIN-RELATED"/>
    <property type="match status" value="1"/>
</dbReference>
<name>A0A2H3GE02_GIBZA</name>
<evidence type="ECO:0000313" key="5">
    <source>
        <dbReference type="EMBL" id="VIO57814.1"/>
    </source>
</evidence>
<dbReference type="SUPFAM" id="SSF48403">
    <property type="entry name" value="Ankyrin repeat"/>
    <property type="match status" value="2"/>
</dbReference>
<dbReference type="EMBL" id="CAJPIJ010000147">
    <property type="protein sequence ID" value="CAG1990127.1"/>
    <property type="molecule type" value="Genomic_DNA"/>
</dbReference>
<dbReference type="Proteomes" id="UP000746612">
    <property type="component" value="Unassembled WGS sequence"/>
</dbReference>
<dbReference type="PRINTS" id="PR01415">
    <property type="entry name" value="ANKYRIN"/>
</dbReference>
<proteinExistence type="predicted"/>